<name>A0A0F9P7Z9_9ZZZZ</name>
<dbReference type="Pfam" id="PF11645">
    <property type="entry name" value="PDDEXK_5"/>
    <property type="match status" value="1"/>
</dbReference>
<accession>A0A0F9P7Z9</accession>
<feature type="domain" description="PD(D/E)XK endonuclease" evidence="1">
    <location>
        <begin position="32"/>
        <end position="163"/>
    </location>
</feature>
<organism evidence="2">
    <name type="scientific">marine sediment metagenome</name>
    <dbReference type="NCBI Taxonomy" id="412755"/>
    <lineage>
        <taxon>unclassified sequences</taxon>
        <taxon>metagenomes</taxon>
        <taxon>ecological metagenomes</taxon>
    </lineage>
</organism>
<reference evidence="2" key="1">
    <citation type="journal article" date="2015" name="Nature">
        <title>Complex archaea that bridge the gap between prokaryotes and eukaryotes.</title>
        <authorList>
            <person name="Spang A."/>
            <person name="Saw J.H."/>
            <person name="Jorgensen S.L."/>
            <person name="Zaremba-Niedzwiedzka K."/>
            <person name="Martijn J."/>
            <person name="Lind A.E."/>
            <person name="van Eijk R."/>
            <person name="Schleper C."/>
            <person name="Guy L."/>
            <person name="Ettema T.J."/>
        </authorList>
    </citation>
    <scope>NUCLEOTIDE SEQUENCE</scope>
</reference>
<dbReference type="InterPro" id="IPR021671">
    <property type="entry name" value="PD(D/E)XK_Endonuc"/>
</dbReference>
<gene>
    <name evidence="2" type="ORF">LCGC14_0934850</name>
</gene>
<proteinExistence type="predicted"/>
<evidence type="ECO:0000259" key="1">
    <source>
        <dbReference type="Pfam" id="PF11645"/>
    </source>
</evidence>
<protein>
    <recommendedName>
        <fullName evidence="1">PD(D/E)XK endonuclease domain-containing protein</fullName>
    </recommendedName>
</protein>
<evidence type="ECO:0000313" key="2">
    <source>
        <dbReference type="EMBL" id="KKN20512.1"/>
    </source>
</evidence>
<dbReference type="InterPro" id="IPR011856">
    <property type="entry name" value="tRNA_endonuc-like_dom_sf"/>
</dbReference>
<dbReference type="GO" id="GO:0003676">
    <property type="term" value="F:nucleic acid binding"/>
    <property type="evidence" value="ECO:0007669"/>
    <property type="project" value="InterPro"/>
</dbReference>
<dbReference type="AlphaFoldDB" id="A0A0F9P7Z9"/>
<dbReference type="EMBL" id="LAZR01003235">
    <property type="protein sequence ID" value="KKN20512.1"/>
    <property type="molecule type" value="Genomic_DNA"/>
</dbReference>
<dbReference type="Gene3D" id="3.40.1350.10">
    <property type="match status" value="1"/>
</dbReference>
<sequence length="171" mass="19396">MLNFNKNKKGVVGSYAECVSIIYLFGEKIMLTTKEKGDIGLTKIIAELTENCFNVSIPIAEHLKYDLIVEKNGKMFRVQSKYTSVKKNKIDIKIASSWSNKAGTYAIKRQKGDYDVLAAYCPQMKSCYFIHDNSFNNGRSIALKVSKSKSKYNSRKEKLASDYEDPNKAFC</sequence>
<comment type="caution">
    <text evidence="2">The sequence shown here is derived from an EMBL/GenBank/DDBJ whole genome shotgun (WGS) entry which is preliminary data.</text>
</comment>